<feature type="domain" description="RRM" evidence="6">
    <location>
        <begin position="593"/>
        <end position="668"/>
    </location>
</feature>
<feature type="compositionally biased region" description="Polar residues" evidence="5">
    <location>
        <begin position="979"/>
        <end position="988"/>
    </location>
</feature>
<keyword evidence="4" id="KW-0175">Coiled coil</keyword>
<feature type="compositionally biased region" description="Polar residues" evidence="5">
    <location>
        <begin position="831"/>
        <end position="849"/>
    </location>
</feature>
<dbReference type="Gene3D" id="1.25.40.10">
    <property type="entry name" value="Tetratricopeptide repeat domain"/>
    <property type="match status" value="2"/>
</dbReference>
<evidence type="ECO:0000256" key="1">
    <source>
        <dbReference type="ARBA" id="ARBA00022737"/>
    </source>
</evidence>
<evidence type="ECO:0000256" key="3">
    <source>
        <dbReference type="PROSITE-ProRule" id="PRU00176"/>
    </source>
</evidence>
<feature type="coiled-coil region" evidence="4">
    <location>
        <begin position="174"/>
        <end position="208"/>
    </location>
</feature>
<feature type="compositionally biased region" description="Basic and acidic residues" evidence="5">
    <location>
        <begin position="572"/>
        <end position="592"/>
    </location>
</feature>
<dbReference type="SUPFAM" id="SSF54928">
    <property type="entry name" value="RNA-binding domain, RBD"/>
    <property type="match status" value="2"/>
</dbReference>
<dbReference type="SMART" id="SM00360">
    <property type="entry name" value="RRM"/>
    <property type="match status" value="4"/>
</dbReference>
<evidence type="ECO:0000313" key="7">
    <source>
        <dbReference type="EMBL" id="KAH6667025.1"/>
    </source>
</evidence>
<feature type="domain" description="RRM" evidence="6">
    <location>
        <begin position="882"/>
        <end position="954"/>
    </location>
</feature>
<dbReference type="GO" id="GO:0003723">
    <property type="term" value="F:RNA binding"/>
    <property type="evidence" value="ECO:0007669"/>
    <property type="project" value="UniProtKB-UniRule"/>
</dbReference>
<keyword evidence="2 3" id="KW-0694">RNA-binding</keyword>
<reference evidence="7" key="1">
    <citation type="journal article" date="2021" name="Nat. Commun.">
        <title>Genetic determinants of endophytism in the Arabidopsis root mycobiome.</title>
        <authorList>
            <person name="Mesny F."/>
            <person name="Miyauchi S."/>
            <person name="Thiergart T."/>
            <person name="Pickel B."/>
            <person name="Atanasova L."/>
            <person name="Karlsson M."/>
            <person name="Huettel B."/>
            <person name="Barry K.W."/>
            <person name="Haridas S."/>
            <person name="Chen C."/>
            <person name="Bauer D."/>
            <person name="Andreopoulos W."/>
            <person name="Pangilinan J."/>
            <person name="LaButti K."/>
            <person name="Riley R."/>
            <person name="Lipzen A."/>
            <person name="Clum A."/>
            <person name="Drula E."/>
            <person name="Henrissat B."/>
            <person name="Kohler A."/>
            <person name="Grigoriev I.V."/>
            <person name="Martin F.M."/>
            <person name="Hacquard S."/>
        </authorList>
    </citation>
    <scope>NUCLEOTIDE SEQUENCE</scope>
    <source>
        <strain evidence="7">MPI-SDFR-AT-0117</strain>
    </source>
</reference>
<evidence type="ECO:0000256" key="4">
    <source>
        <dbReference type="SAM" id="Coils"/>
    </source>
</evidence>
<dbReference type="AlphaFoldDB" id="A0A9P8V221"/>
<proteinExistence type="predicted"/>
<feature type="compositionally biased region" description="Low complexity" evidence="5">
    <location>
        <begin position="537"/>
        <end position="548"/>
    </location>
</feature>
<dbReference type="InterPro" id="IPR012677">
    <property type="entry name" value="Nucleotide-bd_a/b_plait_sf"/>
</dbReference>
<evidence type="ECO:0000313" key="8">
    <source>
        <dbReference type="Proteomes" id="UP000770015"/>
    </source>
</evidence>
<dbReference type="Proteomes" id="UP000770015">
    <property type="component" value="Unassembled WGS sequence"/>
</dbReference>
<sequence>MAPSLPVGEDKWLDYIAEHNREATDLEKRVNVIELFKLAVDAEPSSLKVWCAYCKYFWSLHVDSQSGDAGWSDEDQLMGREIFSLNAALSLWQQGYEAIQYRINDSHELWDTWISLERGLLDRTRTPEGLRRITHLYSDRLQVPHVTHKDTSQAFSGFLSTYNNAAHEETMQSITEKSQDAMRLVENRDELEEQLRNAQQRAADDEYRDTLKTYVEWEVAQSKRSSKHMEASGDLCRGLFSRALTGVFAFDEGMWSDYIRFLSVSGAFAQAPLAMLDVIRRAVDHCPWSGALWSRYILSAEEARLPFHDIEQIKHKATSHPDLYKNGLSALLDIYAGWCGFLKRTAMDLNATDEAVDVADMGLPNALESVEQARRRYAPEYRGDPAFRLERIYIQYLTEKKRCVDEAREQWYTMAENQLYADSYDFWLQYYLWEMMVFASNGKDRSPTPSTAAVGLRVPSLATSVLGRAVKKKSLDWPERIMEVYMQHCNDYELPSVVRNATDIVSEVRKEVKKRRDTEQQQAAELYAAQFPQQVQPAESASGESPSASKRKRGDGEDPDATAETANKRQKNHGEDGRTTEGGQRPKRDRENTSVLVMNIPAEVTQTKIRQYFREYGHINSIATVQDASGDTQTVFLEFRTPEEAQSALLRDGKYMGEAQIAVQPGTDLTVYATNYPPTFGPDDIRKLFKDCGDIISIRMPSLKGNVRRRFSYITFRTLDASTKATQKTGMSFQGGFKLAKKREGAVEEGRELHVTDLDPAASEDDLKSVFSKFGNVLRVSIPRNKAGKAHGTAYVELETKVQAESAASELNKTKFRNTIMSVRVSTPMTFKRSAATSNDRASTPAGSSKDNEGDESMPDLNGGTDPEVISKDSSHQDVADRTIALLDIPDTVNDARMKTIVQPLSGFKSLVLQPSHGGARVEFEDPASAGRAALQLDGYVLDGRKLRTGTLDELRHGKGEVRTDMIQYGVGRKDNKTKAASNTNFAPSTVKRPVLGKGGAKRGLGFVSKKSTAAPSKTNGVAKEGDSTAEQSKPMRSNADFKAMFVKSEAAPQTSTAAAEDKGTEKKPAEGSA</sequence>
<dbReference type="OrthoDB" id="360390at2759"/>
<dbReference type="Pfam" id="PF00076">
    <property type="entry name" value="RRM_1"/>
    <property type="match status" value="3"/>
</dbReference>
<dbReference type="InterPro" id="IPR035979">
    <property type="entry name" value="RBD_domain_sf"/>
</dbReference>
<dbReference type="PROSITE" id="PS50102">
    <property type="entry name" value="RRM"/>
    <property type="match status" value="4"/>
</dbReference>
<dbReference type="Gene3D" id="3.30.70.330">
    <property type="match status" value="4"/>
</dbReference>
<dbReference type="InterPro" id="IPR011990">
    <property type="entry name" value="TPR-like_helical_dom_sf"/>
</dbReference>
<comment type="caution">
    <text evidence="7">The sequence shown here is derived from an EMBL/GenBank/DDBJ whole genome shotgun (WGS) entry which is preliminary data.</text>
</comment>
<dbReference type="InterPro" id="IPR031766">
    <property type="entry name" value="RRM_occluded"/>
</dbReference>
<dbReference type="PANTHER" id="PTHR24012">
    <property type="entry name" value="RNA BINDING PROTEIN"/>
    <property type="match status" value="1"/>
</dbReference>
<dbReference type="CDD" id="cd00590">
    <property type="entry name" value="RRM_SF"/>
    <property type="match status" value="1"/>
</dbReference>
<feature type="domain" description="RRM" evidence="6">
    <location>
        <begin position="751"/>
        <end position="828"/>
    </location>
</feature>
<gene>
    <name evidence="7" type="ORF">F5X68DRAFT_271272</name>
</gene>
<feature type="region of interest" description="Disordered" evidence="5">
    <location>
        <begin position="831"/>
        <end position="877"/>
    </location>
</feature>
<feature type="domain" description="RRM" evidence="6">
    <location>
        <begin position="669"/>
        <end position="760"/>
    </location>
</feature>
<accession>A0A9P8V221</accession>
<keyword evidence="8" id="KW-1185">Reference proteome</keyword>
<dbReference type="EMBL" id="JAGSXJ010000035">
    <property type="protein sequence ID" value="KAH6667025.1"/>
    <property type="molecule type" value="Genomic_DNA"/>
</dbReference>
<evidence type="ECO:0000259" key="6">
    <source>
        <dbReference type="PROSITE" id="PS50102"/>
    </source>
</evidence>
<evidence type="ECO:0000256" key="5">
    <source>
        <dbReference type="SAM" id="MobiDB-lite"/>
    </source>
</evidence>
<dbReference type="Pfam" id="PF16842">
    <property type="entry name" value="RRM_occluded"/>
    <property type="match status" value="1"/>
</dbReference>
<feature type="region of interest" description="Disordered" evidence="5">
    <location>
        <begin position="530"/>
        <end position="595"/>
    </location>
</feature>
<protein>
    <recommendedName>
        <fullName evidence="6">RRM domain-containing protein</fullName>
    </recommendedName>
</protein>
<organism evidence="7 8">
    <name type="scientific">Plectosphaerella plurivora</name>
    <dbReference type="NCBI Taxonomy" id="936078"/>
    <lineage>
        <taxon>Eukaryota</taxon>
        <taxon>Fungi</taxon>
        <taxon>Dikarya</taxon>
        <taxon>Ascomycota</taxon>
        <taxon>Pezizomycotina</taxon>
        <taxon>Sordariomycetes</taxon>
        <taxon>Hypocreomycetidae</taxon>
        <taxon>Glomerellales</taxon>
        <taxon>Plectosphaerellaceae</taxon>
        <taxon>Plectosphaerella</taxon>
    </lineage>
</organism>
<name>A0A9P8V221_9PEZI</name>
<feature type="compositionally biased region" description="Polar residues" evidence="5">
    <location>
        <begin position="1010"/>
        <end position="1020"/>
    </location>
</feature>
<feature type="compositionally biased region" description="Basic and acidic residues" evidence="5">
    <location>
        <begin position="1060"/>
        <end position="1074"/>
    </location>
</feature>
<dbReference type="InterPro" id="IPR000504">
    <property type="entry name" value="RRM_dom"/>
</dbReference>
<evidence type="ECO:0000256" key="2">
    <source>
        <dbReference type="ARBA" id="ARBA00022884"/>
    </source>
</evidence>
<keyword evidence="1" id="KW-0677">Repeat</keyword>
<dbReference type="SUPFAM" id="SSF48452">
    <property type="entry name" value="TPR-like"/>
    <property type="match status" value="1"/>
</dbReference>
<feature type="region of interest" description="Disordered" evidence="5">
    <location>
        <begin position="976"/>
        <end position="1074"/>
    </location>
</feature>